<comment type="caution">
    <text evidence="1">The sequence shown here is derived from an EMBL/GenBank/DDBJ whole genome shotgun (WGS) entry which is preliminary data.</text>
</comment>
<name>A0AAN9CHL8_9TELE</name>
<evidence type="ECO:0000313" key="2">
    <source>
        <dbReference type="Proteomes" id="UP001364617"/>
    </source>
</evidence>
<gene>
    <name evidence="1" type="ORF">R3I93_018156</name>
</gene>
<organism evidence="1 2">
    <name type="scientific">Phoxinus phoxinus</name>
    <name type="common">Eurasian minnow</name>
    <dbReference type="NCBI Taxonomy" id="58324"/>
    <lineage>
        <taxon>Eukaryota</taxon>
        <taxon>Metazoa</taxon>
        <taxon>Chordata</taxon>
        <taxon>Craniata</taxon>
        <taxon>Vertebrata</taxon>
        <taxon>Euteleostomi</taxon>
        <taxon>Actinopterygii</taxon>
        <taxon>Neopterygii</taxon>
        <taxon>Teleostei</taxon>
        <taxon>Ostariophysi</taxon>
        <taxon>Cypriniformes</taxon>
        <taxon>Leuciscidae</taxon>
        <taxon>Phoxininae</taxon>
        <taxon>Phoxinus</taxon>
    </lineage>
</organism>
<keyword evidence="2" id="KW-1185">Reference proteome</keyword>
<dbReference type="EMBL" id="JAYKXH010000019">
    <property type="protein sequence ID" value="KAK7134957.1"/>
    <property type="molecule type" value="Genomic_DNA"/>
</dbReference>
<reference evidence="1 2" key="1">
    <citation type="submission" date="2024-02" db="EMBL/GenBank/DDBJ databases">
        <title>Chromosome-level genome assembly of the Eurasian Minnow (Phoxinus phoxinus).</title>
        <authorList>
            <person name="Oriowo T.O."/>
            <person name="Martin S."/>
            <person name="Stange M."/>
            <person name="Chrysostomakis Y."/>
            <person name="Brown T."/>
            <person name="Winkler S."/>
            <person name="Kukowka S."/>
            <person name="Myers E.W."/>
            <person name="Bohne A."/>
        </authorList>
    </citation>
    <scope>NUCLEOTIDE SEQUENCE [LARGE SCALE GENOMIC DNA]</scope>
    <source>
        <strain evidence="1">ZFMK-TIS-60720</strain>
        <tissue evidence="1">Whole Organism</tissue>
    </source>
</reference>
<dbReference type="AlphaFoldDB" id="A0AAN9CHL8"/>
<evidence type="ECO:0000313" key="1">
    <source>
        <dbReference type="EMBL" id="KAK7134957.1"/>
    </source>
</evidence>
<accession>A0AAN9CHL8</accession>
<dbReference type="Proteomes" id="UP001364617">
    <property type="component" value="Unassembled WGS sequence"/>
</dbReference>
<sequence>MPTAVSNTILFTPILSDLKGPSTRCSDVIRSAAEVSWPSPAVSPAAELCQADSNKTLREVSGEVVKCV</sequence>
<proteinExistence type="predicted"/>
<protein>
    <submittedName>
        <fullName evidence="1">Uncharacterized protein</fullName>
    </submittedName>
</protein>